<accession>A0A645DYW9</accession>
<dbReference type="AlphaFoldDB" id="A0A645DYW9"/>
<evidence type="ECO:0000256" key="1">
    <source>
        <dbReference type="SAM" id="MobiDB-lite"/>
    </source>
</evidence>
<sequence length="137" mass="15103">MAGCCGWRDSTQFWTESKSCSNRSGFRMRNCKGSPPIWNRPNATFRRCRRLPCTAKRSRCWICSRRWATAPITNFSGATSAGIRCHCAHSDFSSRNCGGTHCSTGRPWRKNGTLPISSTSRNRTSATGNASTSAPCS</sequence>
<feature type="compositionally biased region" description="Polar residues" evidence="1">
    <location>
        <begin position="114"/>
        <end position="137"/>
    </location>
</feature>
<evidence type="ECO:0000313" key="2">
    <source>
        <dbReference type="EMBL" id="MPM94338.1"/>
    </source>
</evidence>
<comment type="caution">
    <text evidence="2">The sequence shown here is derived from an EMBL/GenBank/DDBJ whole genome shotgun (WGS) entry which is preliminary data.</text>
</comment>
<feature type="region of interest" description="Disordered" evidence="1">
    <location>
        <begin position="112"/>
        <end position="137"/>
    </location>
</feature>
<name>A0A645DYW9_9ZZZZ</name>
<dbReference type="EMBL" id="VSSQ01040992">
    <property type="protein sequence ID" value="MPM94338.1"/>
    <property type="molecule type" value="Genomic_DNA"/>
</dbReference>
<protein>
    <submittedName>
        <fullName evidence="2">Uncharacterized protein</fullName>
    </submittedName>
</protein>
<gene>
    <name evidence="2" type="ORF">SDC9_141484</name>
</gene>
<reference evidence="2" key="1">
    <citation type="submission" date="2019-08" db="EMBL/GenBank/DDBJ databases">
        <authorList>
            <person name="Kucharzyk K."/>
            <person name="Murdoch R.W."/>
            <person name="Higgins S."/>
            <person name="Loffler F."/>
        </authorList>
    </citation>
    <scope>NUCLEOTIDE SEQUENCE</scope>
</reference>
<organism evidence="2">
    <name type="scientific">bioreactor metagenome</name>
    <dbReference type="NCBI Taxonomy" id="1076179"/>
    <lineage>
        <taxon>unclassified sequences</taxon>
        <taxon>metagenomes</taxon>
        <taxon>ecological metagenomes</taxon>
    </lineage>
</organism>
<proteinExistence type="predicted"/>